<dbReference type="InterPro" id="IPR016181">
    <property type="entry name" value="Acyl_CoA_acyltransferase"/>
</dbReference>
<protein>
    <recommendedName>
        <fullName evidence="3">Lysine N-acyltransferase MbtK</fullName>
    </recommendedName>
    <alternativeName>
        <fullName evidence="5">Mycobactin synthase protein K</fullName>
    </alternativeName>
</protein>
<keyword evidence="7" id="KW-0808">Transferase</keyword>
<evidence type="ECO:0000256" key="1">
    <source>
        <dbReference type="ARBA" id="ARBA00003818"/>
    </source>
</evidence>
<dbReference type="AlphaFoldDB" id="A0A4Q7UVN2"/>
<dbReference type="InterPro" id="IPR000182">
    <property type="entry name" value="GNAT_dom"/>
</dbReference>
<accession>A0A4Q7UVN2</accession>
<dbReference type="PANTHER" id="PTHR31438">
    <property type="entry name" value="LYSINE N-ACYLTRANSFERASE C17G9.06C-RELATED"/>
    <property type="match status" value="1"/>
</dbReference>
<dbReference type="UniPathway" id="UPA00011"/>
<dbReference type="GO" id="GO:0016410">
    <property type="term" value="F:N-acyltransferase activity"/>
    <property type="evidence" value="ECO:0007669"/>
    <property type="project" value="TreeGrafter"/>
</dbReference>
<evidence type="ECO:0000313" key="7">
    <source>
        <dbReference type="EMBL" id="RZT86012.1"/>
    </source>
</evidence>
<evidence type="ECO:0000256" key="4">
    <source>
        <dbReference type="ARBA" id="ARBA00023251"/>
    </source>
</evidence>
<evidence type="ECO:0000259" key="6">
    <source>
        <dbReference type="PROSITE" id="PS51186"/>
    </source>
</evidence>
<sequence>MTVGRTGPALGLRPPLPRSTGAWTFRTAQPVTPDLDLVHAWMNDPDVARFWDQAWSREAWREELSAQLADGPAHPCIVERGGLPFAYLELYWSAQHAIAAHYPARDGDVGVHIALGDPAARGAGRGSALLRDTARGVCAVTPGCTRVFAEPDAGNRAARGAFGRAGFHELGEIELAHKRAALVVHTTDPAEVAALRREVVTHPR</sequence>
<evidence type="ECO:0000313" key="8">
    <source>
        <dbReference type="Proteomes" id="UP000291591"/>
    </source>
</evidence>
<comment type="caution">
    <text evidence="7">The sequence shown here is derived from an EMBL/GenBank/DDBJ whole genome shotgun (WGS) entry which is preliminary data.</text>
</comment>
<comment type="pathway">
    <text evidence="2">Siderophore biosynthesis; mycobactin biosynthesis.</text>
</comment>
<organism evidence="7 8">
    <name type="scientific">Pseudonocardia sediminis</name>
    <dbReference type="NCBI Taxonomy" id="1397368"/>
    <lineage>
        <taxon>Bacteria</taxon>
        <taxon>Bacillati</taxon>
        <taxon>Actinomycetota</taxon>
        <taxon>Actinomycetes</taxon>
        <taxon>Pseudonocardiales</taxon>
        <taxon>Pseudonocardiaceae</taxon>
        <taxon>Pseudonocardia</taxon>
    </lineage>
</organism>
<dbReference type="Gene3D" id="3.40.630.30">
    <property type="match status" value="1"/>
</dbReference>
<dbReference type="SUPFAM" id="SSF55729">
    <property type="entry name" value="Acyl-CoA N-acyltransferases (Nat)"/>
    <property type="match status" value="1"/>
</dbReference>
<name>A0A4Q7UVN2_PSEST</name>
<keyword evidence="8" id="KW-1185">Reference proteome</keyword>
<reference evidence="7 8" key="1">
    <citation type="submission" date="2019-02" db="EMBL/GenBank/DDBJ databases">
        <title>Sequencing the genomes of 1000 actinobacteria strains.</title>
        <authorList>
            <person name="Klenk H.-P."/>
        </authorList>
    </citation>
    <scope>NUCLEOTIDE SEQUENCE [LARGE SCALE GENOMIC DNA]</scope>
    <source>
        <strain evidence="7 8">DSM 45779</strain>
    </source>
</reference>
<dbReference type="EMBL" id="SHKL01000001">
    <property type="protein sequence ID" value="RZT86012.1"/>
    <property type="molecule type" value="Genomic_DNA"/>
</dbReference>
<proteinExistence type="predicted"/>
<feature type="domain" description="N-acetyltransferase" evidence="6">
    <location>
        <begin position="23"/>
        <end position="189"/>
    </location>
</feature>
<dbReference type="PANTHER" id="PTHR31438:SF1">
    <property type="entry name" value="LYSINE N-ACYLTRANSFERASE C17G9.06C-RELATED"/>
    <property type="match status" value="1"/>
</dbReference>
<dbReference type="SMART" id="SM01006">
    <property type="entry name" value="AlcB"/>
    <property type="match status" value="1"/>
</dbReference>
<dbReference type="PROSITE" id="PS51186">
    <property type="entry name" value="GNAT"/>
    <property type="match status" value="1"/>
</dbReference>
<comment type="function">
    <text evidence="1">Acyltransferase required for the direct transfer of medium- to long-chain fatty acyl moieties from a carrier protein (MbtL) on to the epsilon-amino group of lysine residue in the mycobactin core.</text>
</comment>
<keyword evidence="4" id="KW-0046">Antibiotic resistance</keyword>
<gene>
    <name evidence="7" type="ORF">EV383_2900</name>
</gene>
<evidence type="ECO:0000256" key="5">
    <source>
        <dbReference type="ARBA" id="ARBA00031122"/>
    </source>
</evidence>
<dbReference type="RefSeq" id="WP_130290385.1">
    <property type="nucleotide sequence ID" value="NZ_SHKL01000001.1"/>
</dbReference>
<evidence type="ECO:0000256" key="3">
    <source>
        <dbReference type="ARBA" id="ARBA00020586"/>
    </source>
</evidence>
<dbReference type="Pfam" id="PF13523">
    <property type="entry name" value="Acetyltransf_8"/>
    <property type="match status" value="1"/>
</dbReference>
<dbReference type="Proteomes" id="UP000291591">
    <property type="component" value="Unassembled WGS sequence"/>
</dbReference>
<dbReference type="GO" id="GO:0046677">
    <property type="term" value="P:response to antibiotic"/>
    <property type="evidence" value="ECO:0007669"/>
    <property type="project" value="UniProtKB-KW"/>
</dbReference>
<dbReference type="GO" id="GO:0019290">
    <property type="term" value="P:siderophore biosynthetic process"/>
    <property type="evidence" value="ECO:0007669"/>
    <property type="project" value="InterPro"/>
</dbReference>
<evidence type="ECO:0000256" key="2">
    <source>
        <dbReference type="ARBA" id="ARBA00005102"/>
    </source>
</evidence>
<dbReference type="InterPro" id="IPR019432">
    <property type="entry name" value="Acyltransferase_MbtK/IucB-like"/>
</dbReference>
<dbReference type="OrthoDB" id="9087497at2"/>